<dbReference type="GO" id="GO:0030151">
    <property type="term" value="F:molybdenum ion binding"/>
    <property type="evidence" value="ECO:0007669"/>
    <property type="project" value="InterPro"/>
</dbReference>
<dbReference type="GO" id="GO:0030170">
    <property type="term" value="F:pyridoxal phosphate binding"/>
    <property type="evidence" value="ECO:0007669"/>
    <property type="project" value="InterPro"/>
</dbReference>
<dbReference type="Proteomes" id="UP000266178">
    <property type="component" value="Unassembled WGS sequence"/>
</dbReference>
<comment type="caution">
    <text evidence="2">The sequence shown here is derived from an EMBL/GenBank/DDBJ whole genome shotgun (WGS) entry which is preliminary data.</text>
</comment>
<dbReference type="PROSITE" id="PS51340">
    <property type="entry name" value="MOSC"/>
    <property type="match status" value="1"/>
</dbReference>
<dbReference type="GO" id="GO:0003824">
    <property type="term" value="F:catalytic activity"/>
    <property type="evidence" value="ECO:0007669"/>
    <property type="project" value="InterPro"/>
</dbReference>
<feature type="domain" description="MOSC" evidence="1">
    <location>
        <begin position="32"/>
        <end position="161"/>
    </location>
</feature>
<evidence type="ECO:0000313" key="3">
    <source>
        <dbReference type="Proteomes" id="UP000266178"/>
    </source>
</evidence>
<accession>A0A399F8X3</accession>
<dbReference type="SUPFAM" id="SSF50800">
    <property type="entry name" value="PK beta-barrel domain-like"/>
    <property type="match status" value="1"/>
</dbReference>
<dbReference type="PANTHER" id="PTHR30212:SF2">
    <property type="entry name" value="PROTEIN YIIM"/>
    <property type="match status" value="1"/>
</dbReference>
<dbReference type="InterPro" id="IPR011037">
    <property type="entry name" value="Pyrv_Knase-like_insert_dom_sf"/>
</dbReference>
<reference evidence="2 3" key="1">
    <citation type="submission" date="2018-08" db="EMBL/GenBank/DDBJ databases">
        <title>Meiothermus granaticius genome AF-68 sequencing project.</title>
        <authorList>
            <person name="Da Costa M.S."/>
            <person name="Albuquerque L."/>
            <person name="Raposo P."/>
            <person name="Froufe H.J.C."/>
            <person name="Barroso C.S."/>
            <person name="Egas C."/>
        </authorList>
    </citation>
    <scope>NUCLEOTIDE SEQUENCE [LARGE SCALE GENOMIC DNA]</scope>
    <source>
        <strain evidence="2 3">AF-68</strain>
    </source>
</reference>
<dbReference type="InterPro" id="IPR005302">
    <property type="entry name" value="MoCF_Sase_C"/>
</dbReference>
<dbReference type="AlphaFoldDB" id="A0A399F8X3"/>
<protein>
    <submittedName>
        <fullName evidence="2">MOSC domain protein</fullName>
    </submittedName>
</protein>
<gene>
    <name evidence="2" type="ORF">Mgrana_01924</name>
</gene>
<keyword evidence="3" id="KW-1185">Reference proteome</keyword>
<evidence type="ECO:0000313" key="2">
    <source>
        <dbReference type="EMBL" id="RIH92145.1"/>
    </source>
</evidence>
<name>A0A399F8X3_9DEIN</name>
<dbReference type="RefSeq" id="WP_119357405.1">
    <property type="nucleotide sequence ID" value="NZ_BJXM01000005.1"/>
</dbReference>
<evidence type="ECO:0000259" key="1">
    <source>
        <dbReference type="PROSITE" id="PS51340"/>
    </source>
</evidence>
<dbReference type="InterPro" id="IPR052353">
    <property type="entry name" value="Benzoxazolinone_Detox_Enz"/>
</dbReference>
<organism evidence="2 3">
    <name type="scientific">Meiothermus granaticius NBRC 107808</name>
    <dbReference type="NCBI Taxonomy" id="1227551"/>
    <lineage>
        <taxon>Bacteria</taxon>
        <taxon>Thermotogati</taxon>
        <taxon>Deinococcota</taxon>
        <taxon>Deinococci</taxon>
        <taxon>Thermales</taxon>
        <taxon>Thermaceae</taxon>
        <taxon>Meiothermus</taxon>
    </lineage>
</organism>
<dbReference type="Pfam" id="PF03473">
    <property type="entry name" value="MOSC"/>
    <property type="match status" value="1"/>
</dbReference>
<sequence>MQLLSINIGSARTLQLGARSVSSGIDKASTARAYMGPLGLAEDVVVDQKHHGGPDQAVYVYSAEDYAWWGERLGQAQAYGTFGENLTFSSFGPGELRIGDRYRVGVAELEVTAPRIPCSVFAHRMKDPQWVRKFQEAGRPGFYARVLQPGEVRPGDPIEKVPAPETYPTLLEVYRVWFEKSPQPETLQRILAAPIAARTRANYQERLRQAVATPEPNP</sequence>
<dbReference type="Gene3D" id="2.40.33.20">
    <property type="entry name" value="PK beta-barrel domain-like"/>
    <property type="match status" value="1"/>
</dbReference>
<proteinExistence type="predicted"/>
<dbReference type="PANTHER" id="PTHR30212">
    <property type="entry name" value="PROTEIN YIIM"/>
    <property type="match status" value="1"/>
</dbReference>
<dbReference type="OrthoDB" id="9786134at2"/>
<dbReference type="EMBL" id="QWLB01000024">
    <property type="protein sequence ID" value="RIH92145.1"/>
    <property type="molecule type" value="Genomic_DNA"/>
</dbReference>